<dbReference type="CDD" id="cd13926">
    <property type="entry name" value="N-acetylmuramidase_GH108"/>
    <property type="match status" value="1"/>
</dbReference>
<proteinExistence type="predicted"/>
<dbReference type="HOGENOM" id="CLU_082693_1_0_4"/>
<evidence type="ECO:0000259" key="2">
    <source>
        <dbReference type="Pfam" id="PF09374"/>
    </source>
</evidence>
<protein>
    <submittedName>
        <fullName evidence="3">Uncharacterized protein</fullName>
    </submittedName>
</protein>
<organism evidence="3 4">
    <name type="scientific">Leptothrix cholodnii (strain ATCC 51168 / LMG 8142 / SP-6)</name>
    <name type="common">Leptothrix discophora (strain SP-6)</name>
    <dbReference type="NCBI Taxonomy" id="395495"/>
    <lineage>
        <taxon>Bacteria</taxon>
        <taxon>Pseudomonadati</taxon>
        <taxon>Pseudomonadota</taxon>
        <taxon>Betaproteobacteria</taxon>
        <taxon>Burkholderiales</taxon>
        <taxon>Sphaerotilaceae</taxon>
        <taxon>Leptothrix</taxon>
    </lineage>
</organism>
<gene>
    <name evidence="3" type="ordered locus">Lcho_0570</name>
</gene>
<dbReference type="InterPro" id="IPR008565">
    <property type="entry name" value="TtsA-like_GH18_dom"/>
</dbReference>
<dbReference type="KEGG" id="lch:Lcho_0570"/>
<evidence type="ECO:0000259" key="1">
    <source>
        <dbReference type="Pfam" id="PF05838"/>
    </source>
</evidence>
<dbReference type="eggNOG" id="COG3926">
    <property type="taxonomic scope" value="Bacteria"/>
</dbReference>
<accession>B1XYW1</accession>
<dbReference type="Pfam" id="PF05838">
    <property type="entry name" value="Glyco_hydro_108"/>
    <property type="match status" value="1"/>
</dbReference>
<evidence type="ECO:0000313" key="3">
    <source>
        <dbReference type="EMBL" id="ACB32845.1"/>
    </source>
</evidence>
<evidence type="ECO:0000313" key="4">
    <source>
        <dbReference type="Proteomes" id="UP000001693"/>
    </source>
</evidence>
<sequence length="205" mass="22401">MPSAAYLQSLPFILRWEGGYVNHPADPGGATNKGVTQKVYDAWRARQGLAARDVRQLADAEMQAIYEAGYWLPPRCDVLPTALDQVQFDTAVNMGVGRSVRFLQQAVGAGVDGDFGPGTLGRVQRADLGTALAAYCDIRESYYRTLVARNAKLAVFQKGWMNRLNALRKQIGLPGFEADVPLDFGDAGYVAKVPDFGEDPDYDLP</sequence>
<dbReference type="SUPFAM" id="SSF53955">
    <property type="entry name" value="Lysozyme-like"/>
    <property type="match status" value="1"/>
</dbReference>
<dbReference type="Pfam" id="PF09374">
    <property type="entry name" value="PG_binding_3"/>
    <property type="match status" value="1"/>
</dbReference>
<dbReference type="EMBL" id="CP001013">
    <property type="protein sequence ID" value="ACB32845.1"/>
    <property type="molecule type" value="Genomic_DNA"/>
</dbReference>
<feature type="domain" description="Peptidoglycan binding" evidence="2">
    <location>
        <begin position="99"/>
        <end position="164"/>
    </location>
</feature>
<keyword evidence="4" id="KW-1185">Reference proteome</keyword>
<dbReference type="InterPro" id="IPR018537">
    <property type="entry name" value="Peptidoglycan-bd_3"/>
</dbReference>
<dbReference type="RefSeq" id="WP_012345607.1">
    <property type="nucleotide sequence ID" value="NC_010524.1"/>
</dbReference>
<feature type="domain" description="TtsA-like Glycoside hydrolase family 108" evidence="1">
    <location>
        <begin position="11"/>
        <end position="95"/>
    </location>
</feature>
<name>B1XYW1_LEPCP</name>
<dbReference type="STRING" id="395495.Lcho_0570"/>
<dbReference type="Proteomes" id="UP000001693">
    <property type="component" value="Chromosome"/>
</dbReference>
<dbReference type="CAZy" id="GH108">
    <property type="family name" value="Glycoside Hydrolase Family 108"/>
</dbReference>
<dbReference type="Gene3D" id="1.20.141.10">
    <property type="entry name" value="Chitosanase, subunit A, domain 1"/>
    <property type="match status" value="1"/>
</dbReference>
<dbReference type="AlphaFoldDB" id="B1XYW1"/>
<reference evidence="3 4" key="1">
    <citation type="submission" date="2008-03" db="EMBL/GenBank/DDBJ databases">
        <title>Complete sequence of Leptothrix cholodnii SP-6.</title>
        <authorList>
            <consortium name="US DOE Joint Genome Institute"/>
            <person name="Copeland A."/>
            <person name="Lucas S."/>
            <person name="Lapidus A."/>
            <person name="Glavina del Rio T."/>
            <person name="Dalin E."/>
            <person name="Tice H."/>
            <person name="Bruce D."/>
            <person name="Goodwin L."/>
            <person name="Pitluck S."/>
            <person name="Chertkov O."/>
            <person name="Brettin T."/>
            <person name="Detter J.C."/>
            <person name="Han C."/>
            <person name="Kuske C.R."/>
            <person name="Schmutz J."/>
            <person name="Larimer F."/>
            <person name="Land M."/>
            <person name="Hauser L."/>
            <person name="Kyrpides N."/>
            <person name="Lykidis A."/>
            <person name="Emerson D."/>
            <person name="Richardson P."/>
        </authorList>
    </citation>
    <scope>NUCLEOTIDE SEQUENCE [LARGE SCALE GENOMIC DNA]</scope>
    <source>
        <strain evidence="4">ATCC 51168 / LMG 8142 / SP-6</strain>
    </source>
</reference>
<dbReference type="OrthoDB" id="9815229at2"/>
<dbReference type="InterPro" id="IPR023346">
    <property type="entry name" value="Lysozyme-like_dom_sf"/>
</dbReference>